<evidence type="ECO:0000256" key="6">
    <source>
        <dbReference type="RuleBase" id="RU363053"/>
    </source>
</evidence>
<evidence type="ECO:0000256" key="1">
    <source>
        <dbReference type="ARBA" id="ARBA00004141"/>
    </source>
</evidence>
<dbReference type="GO" id="GO:0005737">
    <property type="term" value="C:cytoplasm"/>
    <property type="evidence" value="ECO:0007669"/>
    <property type="project" value="TreeGrafter"/>
</dbReference>
<keyword evidence="4 6" id="KW-1133">Transmembrane helix</keyword>
<organism evidence="7 8">
    <name type="scientific">Platanthera zijinensis</name>
    <dbReference type="NCBI Taxonomy" id="2320716"/>
    <lineage>
        <taxon>Eukaryota</taxon>
        <taxon>Viridiplantae</taxon>
        <taxon>Streptophyta</taxon>
        <taxon>Embryophyta</taxon>
        <taxon>Tracheophyta</taxon>
        <taxon>Spermatophyta</taxon>
        <taxon>Magnoliopsida</taxon>
        <taxon>Liliopsida</taxon>
        <taxon>Asparagales</taxon>
        <taxon>Orchidaceae</taxon>
        <taxon>Orchidoideae</taxon>
        <taxon>Orchideae</taxon>
        <taxon>Orchidinae</taxon>
        <taxon>Platanthera</taxon>
    </lineage>
</organism>
<evidence type="ECO:0008006" key="9">
    <source>
        <dbReference type="Google" id="ProtNLM"/>
    </source>
</evidence>
<keyword evidence="5 6" id="KW-0472">Membrane</keyword>
<dbReference type="Pfam" id="PF04117">
    <property type="entry name" value="Mpv17_PMP22"/>
    <property type="match status" value="1"/>
</dbReference>
<evidence type="ECO:0000313" key="7">
    <source>
        <dbReference type="EMBL" id="KAK8948765.1"/>
    </source>
</evidence>
<sequence length="256" mass="28014">MSGSFLRSGGLRAREVLCRCRSPLASGGAVPVALRPRAFVSSIPAAAKFARDSSSHLSPAASTFISSTASRNGFVSWYLGMIETRPILTKSLTAGAIFTAADISAQTIATSNSKSMDWIRTLRMASYGMLFSGPSLHLWFNLTSKLIPKRDVISTFKKVFMGQAIFGPIMTTVFFSLNAALQGETADEILARLKRDMVPTLINGLFYWPMCDFVTFRFVPVRLQPLVSNSFAFLWTIYITYVAGLQKAPVQQIAAN</sequence>
<feature type="transmembrane region" description="Helical" evidence="6">
    <location>
        <begin position="201"/>
        <end position="220"/>
    </location>
</feature>
<proteinExistence type="inferred from homology"/>
<dbReference type="InterPro" id="IPR007248">
    <property type="entry name" value="Mpv17_PMP22"/>
</dbReference>
<reference evidence="7 8" key="1">
    <citation type="journal article" date="2022" name="Nat. Plants">
        <title>Genomes of leafy and leafless Platanthera orchids illuminate the evolution of mycoheterotrophy.</title>
        <authorList>
            <person name="Li M.H."/>
            <person name="Liu K.W."/>
            <person name="Li Z."/>
            <person name="Lu H.C."/>
            <person name="Ye Q.L."/>
            <person name="Zhang D."/>
            <person name="Wang J.Y."/>
            <person name="Li Y.F."/>
            <person name="Zhong Z.M."/>
            <person name="Liu X."/>
            <person name="Yu X."/>
            <person name="Liu D.K."/>
            <person name="Tu X.D."/>
            <person name="Liu B."/>
            <person name="Hao Y."/>
            <person name="Liao X.Y."/>
            <person name="Jiang Y.T."/>
            <person name="Sun W.H."/>
            <person name="Chen J."/>
            <person name="Chen Y.Q."/>
            <person name="Ai Y."/>
            <person name="Zhai J.W."/>
            <person name="Wu S.S."/>
            <person name="Zhou Z."/>
            <person name="Hsiao Y.Y."/>
            <person name="Wu W.L."/>
            <person name="Chen Y.Y."/>
            <person name="Lin Y.F."/>
            <person name="Hsu J.L."/>
            <person name="Li C.Y."/>
            <person name="Wang Z.W."/>
            <person name="Zhao X."/>
            <person name="Zhong W.Y."/>
            <person name="Ma X.K."/>
            <person name="Ma L."/>
            <person name="Huang J."/>
            <person name="Chen G.Z."/>
            <person name="Huang M.Z."/>
            <person name="Huang L."/>
            <person name="Peng D.H."/>
            <person name="Luo Y.B."/>
            <person name="Zou S.Q."/>
            <person name="Chen S.P."/>
            <person name="Lan S."/>
            <person name="Tsai W.C."/>
            <person name="Van de Peer Y."/>
            <person name="Liu Z.J."/>
        </authorList>
    </citation>
    <scope>NUCLEOTIDE SEQUENCE [LARGE SCALE GENOMIC DNA]</scope>
    <source>
        <strain evidence="7">Lor287</strain>
    </source>
</reference>
<keyword evidence="3 6" id="KW-0812">Transmembrane</keyword>
<evidence type="ECO:0000256" key="2">
    <source>
        <dbReference type="ARBA" id="ARBA00006824"/>
    </source>
</evidence>
<protein>
    <recommendedName>
        <fullName evidence="9">PXMP2/4 family protein 4</fullName>
    </recommendedName>
</protein>
<feature type="transmembrane region" description="Helical" evidence="6">
    <location>
        <begin position="226"/>
        <end position="244"/>
    </location>
</feature>
<name>A0AAP0BRG1_9ASPA</name>
<accession>A0AAP0BRG1</accession>
<comment type="subcellular location">
    <subcellularLocation>
        <location evidence="1">Membrane</location>
        <topology evidence="1">Multi-pass membrane protein</topology>
    </subcellularLocation>
</comment>
<keyword evidence="8" id="KW-1185">Reference proteome</keyword>
<feature type="transmembrane region" description="Helical" evidence="6">
    <location>
        <begin position="160"/>
        <end position="181"/>
    </location>
</feature>
<comment type="caution">
    <text evidence="7">The sequence shown here is derived from an EMBL/GenBank/DDBJ whole genome shotgun (WGS) entry which is preliminary data.</text>
</comment>
<evidence type="ECO:0000256" key="5">
    <source>
        <dbReference type="ARBA" id="ARBA00023136"/>
    </source>
</evidence>
<gene>
    <name evidence="7" type="ORF">KSP39_PZI005062</name>
</gene>
<dbReference type="EMBL" id="JBBWWQ010000004">
    <property type="protein sequence ID" value="KAK8948765.1"/>
    <property type="molecule type" value="Genomic_DNA"/>
</dbReference>
<comment type="similarity">
    <text evidence="2 6">Belongs to the peroxisomal membrane protein PXMP2/4 family.</text>
</comment>
<dbReference type="GO" id="GO:0016020">
    <property type="term" value="C:membrane"/>
    <property type="evidence" value="ECO:0007669"/>
    <property type="project" value="UniProtKB-SubCell"/>
</dbReference>
<dbReference type="PANTHER" id="PTHR11266:SF18">
    <property type="entry name" value="OS12G0508100 PROTEIN"/>
    <property type="match status" value="1"/>
</dbReference>
<evidence type="ECO:0000256" key="4">
    <source>
        <dbReference type="ARBA" id="ARBA00022989"/>
    </source>
</evidence>
<dbReference type="Proteomes" id="UP001418222">
    <property type="component" value="Unassembled WGS sequence"/>
</dbReference>
<evidence type="ECO:0000256" key="3">
    <source>
        <dbReference type="ARBA" id="ARBA00022692"/>
    </source>
</evidence>
<dbReference type="AlphaFoldDB" id="A0AAP0BRG1"/>
<evidence type="ECO:0000313" key="8">
    <source>
        <dbReference type="Proteomes" id="UP001418222"/>
    </source>
</evidence>
<dbReference type="PANTHER" id="PTHR11266">
    <property type="entry name" value="PEROXISOMAL MEMBRANE PROTEIN 2, PXMP2 MPV17"/>
    <property type="match status" value="1"/>
</dbReference>